<gene>
    <name evidence="2" type="ORF">FOZ76_04775</name>
</gene>
<dbReference type="EMBL" id="VLTJ01000007">
    <property type="protein sequence ID" value="TSH98102.1"/>
    <property type="molecule type" value="Genomic_DNA"/>
</dbReference>
<dbReference type="GO" id="GO:0016740">
    <property type="term" value="F:transferase activity"/>
    <property type="evidence" value="ECO:0007669"/>
    <property type="project" value="UniProtKB-KW"/>
</dbReference>
<dbReference type="InterPro" id="IPR044992">
    <property type="entry name" value="ChyE-like"/>
</dbReference>
<dbReference type="PANTHER" id="PTHR42695">
    <property type="entry name" value="GLUTAMINE AMIDOTRANSFERASE YLR126C-RELATED"/>
    <property type="match status" value="1"/>
</dbReference>
<dbReference type="InterPro" id="IPR029062">
    <property type="entry name" value="Class_I_gatase-like"/>
</dbReference>
<dbReference type="CDD" id="cd01741">
    <property type="entry name" value="GATase1_1"/>
    <property type="match status" value="1"/>
</dbReference>
<evidence type="ECO:0000259" key="1">
    <source>
        <dbReference type="Pfam" id="PF00117"/>
    </source>
</evidence>
<dbReference type="InterPro" id="IPR017926">
    <property type="entry name" value="GATASE"/>
</dbReference>
<accession>A0A556AYT8</accession>
<feature type="domain" description="Glutamine amidotransferase" evidence="1">
    <location>
        <begin position="118"/>
        <end position="261"/>
    </location>
</feature>
<comment type="caution">
    <text evidence="2">The sequence shown here is derived from an EMBL/GenBank/DDBJ whole genome shotgun (WGS) entry which is preliminary data.</text>
</comment>
<keyword evidence="2" id="KW-0808">Transferase</keyword>
<protein>
    <submittedName>
        <fullName evidence="2">Glutamine amidotransferase</fullName>
    </submittedName>
</protein>
<dbReference type="OrthoDB" id="9813383at2"/>
<evidence type="ECO:0000313" key="3">
    <source>
        <dbReference type="Proteomes" id="UP000318405"/>
    </source>
</evidence>
<dbReference type="AlphaFoldDB" id="A0A556AYT8"/>
<organism evidence="2 3">
    <name type="scientific">Verticiella sediminum</name>
    <dbReference type="NCBI Taxonomy" id="1247510"/>
    <lineage>
        <taxon>Bacteria</taxon>
        <taxon>Pseudomonadati</taxon>
        <taxon>Pseudomonadota</taxon>
        <taxon>Betaproteobacteria</taxon>
        <taxon>Burkholderiales</taxon>
        <taxon>Alcaligenaceae</taxon>
        <taxon>Verticiella</taxon>
    </lineage>
</organism>
<keyword evidence="2" id="KW-0315">Glutamine amidotransferase</keyword>
<dbReference type="PROSITE" id="PS51273">
    <property type="entry name" value="GATASE_TYPE_1"/>
    <property type="match status" value="1"/>
</dbReference>
<dbReference type="NCBIfam" id="NF006562">
    <property type="entry name" value="PRK09065.1"/>
    <property type="match status" value="1"/>
</dbReference>
<name>A0A556AYT8_9BURK</name>
<sequence>MTTPCGVPAAHRHRFEIRDQLAILACGRGHPDRARPVRAQSGHATCASYDPKIASFASTPSRVLAMQPILILQTGNPPRAVSERHGGFDAMVCEVAGLSPQSVDIVKVYAGERPRAPGAYRAAIITGSPANVTDRLPWSVESAGWIRDAMDVELPLLGICYGHQLMADALGGRVDYNPRGRESGTRWVGLADAATDDPLLAGMESAFPAHFIHEQSVLEIPPGAIVLAANAHDAHQIVRMGPRAVGVQFHPEFTAGVMRTYIEQLRDLLAGEGADVPALLDGVREAQASNSVLTHFLRTYAAR</sequence>
<dbReference type="PANTHER" id="PTHR42695:SF5">
    <property type="entry name" value="GLUTAMINE AMIDOTRANSFERASE YLR126C-RELATED"/>
    <property type="match status" value="1"/>
</dbReference>
<evidence type="ECO:0000313" key="2">
    <source>
        <dbReference type="EMBL" id="TSH98102.1"/>
    </source>
</evidence>
<reference evidence="2 3" key="1">
    <citation type="submission" date="2019-07" db="EMBL/GenBank/DDBJ databases">
        <title>Qingshengfaniella alkalisoli gen. nov., sp. nov., isolated from saline soil.</title>
        <authorList>
            <person name="Xu L."/>
            <person name="Huang X.-X."/>
            <person name="Sun J.-Q."/>
        </authorList>
    </citation>
    <scope>NUCLEOTIDE SEQUENCE [LARGE SCALE GENOMIC DNA]</scope>
    <source>
        <strain evidence="2 3">DSM 27279</strain>
    </source>
</reference>
<dbReference type="Pfam" id="PF00117">
    <property type="entry name" value="GATase"/>
    <property type="match status" value="1"/>
</dbReference>
<dbReference type="Gene3D" id="3.40.50.880">
    <property type="match status" value="1"/>
</dbReference>
<dbReference type="Proteomes" id="UP000318405">
    <property type="component" value="Unassembled WGS sequence"/>
</dbReference>
<dbReference type="SUPFAM" id="SSF52317">
    <property type="entry name" value="Class I glutamine amidotransferase-like"/>
    <property type="match status" value="1"/>
</dbReference>
<proteinExistence type="predicted"/>
<dbReference type="GO" id="GO:0005829">
    <property type="term" value="C:cytosol"/>
    <property type="evidence" value="ECO:0007669"/>
    <property type="project" value="TreeGrafter"/>
</dbReference>
<keyword evidence="3" id="KW-1185">Reference proteome</keyword>